<reference evidence="2 3" key="1">
    <citation type="submission" date="2022-12" db="EMBL/GenBank/DDBJ databases">
        <title>Chromosome-scale assembly of the Ensete ventricosum genome.</title>
        <authorList>
            <person name="Dussert Y."/>
            <person name="Stocks J."/>
            <person name="Wendawek A."/>
            <person name="Woldeyes F."/>
            <person name="Nichols R.A."/>
            <person name="Borrell J.S."/>
        </authorList>
    </citation>
    <scope>NUCLEOTIDE SEQUENCE [LARGE SCALE GENOMIC DNA]</scope>
    <source>
        <strain evidence="3">cv. Maze</strain>
        <tissue evidence="2">Seeds</tissue>
    </source>
</reference>
<sequence>MSSGCRSSLSCVDARVPVRATYVNLYKWPESDAEFVKSVTRGGGDGGGGGGGRVDDRVGSTRFDGRRRWSTAPTVVDSYSCRQIYLRSYTFSRKESVPEKTLRCLGRVKERAAVFPFLQQKNEDAAGSVDGDNSSKKSIDKRKTKTKTKTKRRRRKKKKKACVTARKLREVSYSTLCFIFHRLLSCTSSVDVVDRG</sequence>
<protein>
    <submittedName>
        <fullName evidence="2">Uncharacterized protein</fullName>
    </submittedName>
</protein>
<feature type="region of interest" description="Disordered" evidence="1">
    <location>
        <begin position="39"/>
        <end position="59"/>
    </location>
</feature>
<name>A0AAV8QQQ9_ENSVE</name>
<dbReference type="PANTHER" id="PTHR35304">
    <property type="entry name" value="OS05G0120300 PROTEIN-RELATED"/>
    <property type="match status" value="1"/>
</dbReference>
<evidence type="ECO:0000313" key="3">
    <source>
        <dbReference type="Proteomes" id="UP001222027"/>
    </source>
</evidence>
<accession>A0AAV8QQQ9</accession>
<evidence type="ECO:0000256" key="1">
    <source>
        <dbReference type="SAM" id="MobiDB-lite"/>
    </source>
</evidence>
<organism evidence="2 3">
    <name type="scientific">Ensete ventricosum</name>
    <name type="common">Abyssinian banana</name>
    <name type="synonym">Musa ensete</name>
    <dbReference type="NCBI Taxonomy" id="4639"/>
    <lineage>
        <taxon>Eukaryota</taxon>
        <taxon>Viridiplantae</taxon>
        <taxon>Streptophyta</taxon>
        <taxon>Embryophyta</taxon>
        <taxon>Tracheophyta</taxon>
        <taxon>Spermatophyta</taxon>
        <taxon>Magnoliopsida</taxon>
        <taxon>Liliopsida</taxon>
        <taxon>Zingiberales</taxon>
        <taxon>Musaceae</taxon>
        <taxon>Ensete</taxon>
    </lineage>
</organism>
<dbReference type="EMBL" id="JAQQAF010000006">
    <property type="protein sequence ID" value="KAJ8477925.1"/>
    <property type="molecule type" value="Genomic_DNA"/>
</dbReference>
<feature type="compositionally biased region" description="Gly residues" evidence="1">
    <location>
        <begin position="41"/>
        <end position="52"/>
    </location>
</feature>
<dbReference type="PANTHER" id="PTHR35304:SF1">
    <property type="entry name" value="OS05G0120300 PROTEIN"/>
    <property type="match status" value="1"/>
</dbReference>
<gene>
    <name evidence="2" type="ORF">OPV22_021652</name>
</gene>
<evidence type="ECO:0000313" key="2">
    <source>
        <dbReference type="EMBL" id="KAJ8477925.1"/>
    </source>
</evidence>
<feature type="region of interest" description="Disordered" evidence="1">
    <location>
        <begin position="125"/>
        <end position="161"/>
    </location>
</feature>
<comment type="caution">
    <text evidence="2">The sequence shown here is derived from an EMBL/GenBank/DDBJ whole genome shotgun (WGS) entry which is preliminary data.</text>
</comment>
<proteinExistence type="predicted"/>
<feature type="compositionally biased region" description="Basic residues" evidence="1">
    <location>
        <begin position="139"/>
        <end position="161"/>
    </location>
</feature>
<keyword evidence="3" id="KW-1185">Reference proteome</keyword>
<dbReference type="Proteomes" id="UP001222027">
    <property type="component" value="Unassembled WGS sequence"/>
</dbReference>
<dbReference type="AlphaFoldDB" id="A0AAV8QQQ9"/>